<dbReference type="Pfam" id="PF01132">
    <property type="entry name" value="EFP"/>
    <property type="match status" value="1"/>
</dbReference>
<evidence type="ECO:0000313" key="9">
    <source>
        <dbReference type="EMBL" id="WJZ88429.1"/>
    </source>
</evidence>
<keyword evidence="4" id="KW-0963">Cytoplasm</keyword>
<reference evidence="9 10" key="1">
    <citation type="journal article" date="2023" name="Hortic Res">
        <title>The complete reference genome for grapevine (Vitis vinifera L.) genetics and breeding.</title>
        <authorList>
            <person name="Shi X."/>
            <person name="Cao S."/>
            <person name="Wang X."/>
            <person name="Huang S."/>
            <person name="Wang Y."/>
            <person name="Liu Z."/>
            <person name="Liu W."/>
            <person name="Leng X."/>
            <person name="Peng Y."/>
            <person name="Wang N."/>
            <person name="Wang Y."/>
            <person name="Ma Z."/>
            <person name="Xu X."/>
            <person name="Zhang F."/>
            <person name="Xue H."/>
            <person name="Zhong H."/>
            <person name="Wang Y."/>
            <person name="Zhang K."/>
            <person name="Velt A."/>
            <person name="Avia K."/>
            <person name="Holtgrawe D."/>
            <person name="Grimplet J."/>
            <person name="Matus J.T."/>
            <person name="Ware D."/>
            <person name="Wu X."/>
            <person name="Wang H."/>
            <person name="Liu C."/>
            <person name="Fang Y."/>
            <person name="Rustenholz C."/>
            <person name="Cheng Z."/>
            <person name="Xiao H."/>
            <person name="Zhou Y."/>
        </authorList>
    </citation>
    <scope>NUCLEOTIDE SEQUENCE [LARGE SCALE GENOMIC DNA]</scope>
    <source>
        <strain evidence="10">cv. Pinot noir / PN40024</strain>
        <tissue evidence="9">Leaf</tissue>
    </source>
</reference>
<dbReference type="SUPFAM" id="SSF50104">
    <property type="entry name" value="Translation proteins SH3-like domain"/>
    <property type="match status" value="1"/>
</dbReference>
<dbReference type="InterPro" id="IPR012340">
    <property type="entry name" value="NA-bd_OB-fold"/>
</dbReference>
<proteinExistence type="inferred from homology"/>
<evidence type="ECO:0000256" key="2">
    <source>
        <dbReference type="ARBA" id="ARBA00004815"/>
    </source>
</evidence>
<dbReference type="PROSITE" id="PS51257">
    <property type="entry name" value="PROKAR_LIPOPROTEIN"/>
    <property type="match status" value="1"/>
</dbReference>
<evidence type="ECO:0000256" key="1">
    <source>
        <dbReference type="ARBA" id="ARBA00004496"/>
    </source>
</evidence>
<evidence type="ECO:0000256" key="4">
    <source>
        <dbReference type="ARBA" id="ARBA00022490"/>
    </source>
</evidence>
<accession>A0ABY9C0A0</accession>
<dbReference type="InterPro" id="IPR008991">
    <property type="entry name" value="Translation_prot_SH3-like_sf"/>
</dbReference>
<evidence type="ECO:0000256" key="5">
    <source>
        <dbReference type="ARBA" id="ARBA00022768"/>
    </source>
</evidence>
<dbReference type="InterPro" id="IPR011768">
    <property type="entry name" value="Transl_elongation_fac_P"/>
</dbReference>
<dbReference type="SMART" id="SM01185">
    <property type="entry name" value="EFP"/>
    <property type="match status" value="1"/>
</dbReference>
<keyword evidence="10" id="KW-1185">Reference proteome</keyword>
<dbReference type="SUPFAM" id="SSF50249">
    <property type="entry name" value="Nucleic acid-binding proteins"/>
    <property type="match status" value="2"/>
</dbReference>
<comment type="similarity">
    <text evidence="3">Belongs to the elongation factor P family.</text>
</comment>
<dbReference type="PANTHER" id="PTHR30053">
    <property type="entry name" value="ELONGATION FACTOR P"/>
    <property type="match status" value="1"/>
</dbReference>
<keyword evidence="5" id="KW-0251">Elongation factor</keyword>
<dbReference type="Pfam" id="PF09285">
    <property type="entry name" value="Elong-fact-P_C"/>
    <property type="match status" value="1"/>
</dbReference>
<dbReference type="InterPro" id="IPR020599">
    <property type="entry name" value="Transl_elong_fac_P/YeiP"/>
</dbReference>
<evidence type="ECO:0000313" key="10">
    <source>
        <dbReference type="Proteomes" id="UP001227230"/>
    </source>
</evidence>
<keyword evidence="6" id="KW-0648">Protein biosynthesis</keyword>
<dbReference type="InterPro" id="IPR014722">
    <property type="entry name" value="Rib_uL2_dom2"/>
</dbReference>
<comment type="pathway">
    <text evidence="2">Protein biosynthesis; polypeptide chain elongation.</text>
</comment>
<name>A0ABY9C0A0_VITVI</name>
<sequence length="258" mass="28244">MRALLCRRLSRSLYETAASSSSFSSSFTSSSSSCFRRLGFRTLSSLTSSSNHTPLSRTLLASSPWSATQLRGAKFLGSDVRPGNCIRRKGRIYQVLKAQHTQHGRGGATIQVELRDIDSGSKVNEKFRTDETIESVFVEEKSFLYLYTDDDSIVLMEPGTFSQMEVSKDLFGKAAAYLKDDMKVTLHLCDGKPTSASVPKRVTCTVVEAQVPVKGSTATPQYKRVSLDNGLTVLAPPFVLAGDSIVIDTTDDSYITRA</sequence>
<dbReference type="InterPro" id="IPR001059">
    <property type="entry name" value="Transl_elong_P/YeiP_cen"/>
</dbReference>
<dbReference type="NCBIfam" id="NF001810">
    <property type="entry name" value="PRK00529.1"/>
    <property type="match status" value="1"/>
</dbReference>
<evidence type="ECO:0000256" key="6">
    <source>
        <dbReference type="ARBA" id="ARBA00022917"/>
    </source>
</evidence>
<dbReference type="CDD" id="cd05794">
    <property type="entry name" value="S1_EF-P_repeat_2"/>
    <property type="match status" value="1"/>
</dbReference>
<feature type="domain" description="Elongation factor P C-terminal" evidence="7">
    <location>
        <begin position="202"/>
        <end position="257"/>
    </location>
</feature>
<dbReference type="SMART" id="SM00841">
    <property type="entry name" value="Elong-fact-P_C"/>
    <property type="match status" value="1"/>
</dbReference>
<dbReference type="Pfam" id="PF08207">
    <property type="entry name" value="EFP_N"/>
    <property type="match status" value="1"/>
</dbReference>
<protein>
    <recommendedName>
        <fullName evidence="11">Elongation factor P</fullName>
    </recommendedName>
</protein>
<organism evidence="9 10">
    <name type="scientific">Vitis vinifera</name>
    <name type="common">Grape</name>
    <dbReference type="NCBI Taxonomy" id="29760"/>
    <lineage>
        <taxon>Eukaryota</taxon>
        <taxon>Viridiplantae</taxon>
        <taxon>Streptophyta</taxon>
        <taxon>Embryophyta</taxon>
        <taxon>Tracheophyta</taxon>
        <taxon>Spermatophyta</taxon>
        <taxon>Magnoliopsida</taxon>
        <taxon>eudicotyledons</taxon>
        <taxon>Gunneridae</taxon>
        <taxon>Pentapetalae</taxon>
        <taxon>rosids</taxon>
        <taxon>Vitales</taxon>
        <taxon>Vitaceae</taxon>
        <taxon>Viteae</taxon>
        <taxon>Vitis</taxon>
    </lineage>
</organism>
<dbReference type="Proteomes" id="UP001227230">
    <property type="component" value="Chromosome 6"/>
</dbReference>
<evidence type="ECO:0000259" key="8">
    <source>
        <dbReference type="SMART" id="SM01185"/>
    </source>
</evidence>
<feature type="domain" description="Translation elongation factor P/YeiP central" evidence="8">
    <location>
        <begin position="140"/>
        <end position="194"/>
    </location>
</feature>
<dbReference type="InterPro" id="IPR015365">
    <property type="entry name" value="Elong-fact-P_C"/>
</dbReference>
<dbReference type="PANTHER" id="PTHR30053:SF14">
    <property type="entry name" value="TRANSLATION ELONGATION FACTOR KOW-LIKE DOMAIN-CONTAINING PROTEIN"/>
    <property type="match status" value="1"/>
</dbReference>
<evidence type="ECO:0008006" key="11">
    <source>
        <dbReference type="Google" id="ProtNLM"/>
    </source>
</evidence>
<gene>
    <name evidence="9" type="ORF">VitviT2T_007729</name>
</gene>
<dbReference type="Gene3D" id="2.30.30.30">
    <property type="match status" value="1"/>
</dbReference>
<dbReference type="EMBL" id="CP126653">
    <property type="protein sequence ID" value="WJZ88429.1"/>
    <property type="molecule type" value="Genomic_DNA"/>
</dbReference>
<dbReference type="NCBIfam" id="TIGR00038">
    <property type="entry name" value="efp"/>
    <property type="match status" value="1"/>
</dbReference>
<comment type="subcellular location">
    <subcellularLocation>
        <location evidence="1">Cytoplasm</location>
    </subcellularLocation>
</comment>
<dbReference type="Gene3D" id="2.40.50.140">
    <property type="entry name" value="Nucleic acid-binding proteins"/>
    <property type="match status" value="2"/>
</dbReference>
<evidence type="ECO:0000259" key="7">
    <source>
        <dbReference type="SMART" id="SM00841"/>
    </source>
</evidence>
<dbReference type="InterPro" id="IPR013185">
    <property type="entry name" value="Transl_elong_KOW-like"/>
</dbReference>
<evidence type="ECO:0000256" key="3">
    <source>
        <dbReference type="ARBA" id="ARBA00009479"/>
    </source>
</evidence>